<evidence type="ECO:0000259" key="2">
    <source>
        <dbReference type="SMART" id="SM00834"/>
    </source>
</evidence>
<evidence type="ECO:0000313" key="4">
    <source>
        <dbReference type="Proteomes" id="UP000297851"/>
    </source>
</evidence>
<sequence length="129" mass="13181">MPTYSYRCTECDTAFDIQQAFTDNSLTTCPTCGGKLRKVFSSIGVTFSGSGFYSNDARSDAKRSLERSSKTPDKKSDKSSDAKSGDSGSGTGSGSSSEKSAAPAKDSSGPTKVASTSTSNTPASAAKAS</sequence>
<dbReference type="PANTHER" id="PTHR34404">
    <property type="entry name" value="REGULATORY PROTEIN, FMDB FAMILY"/>
    <property type="match status" value="1"/>
</dbReference>
<comment type="caution">
    <text evidence="3">The sequence shown here is derived from an EMBL/GenBank/DDBJ whole genome shotgun (WGS) entry which is preliminary data.</text>
</comment>
<evidence type="ECO:0000313" key="3">
    <source>
        <dbReference type="EMBL" id="TFD04284.1"/>
    </source>
</evidence>
<gene>
    <name evidence="3" type="ORF">E3T25_06085</name>
</gene>
<feature type="compositionally biased region" description="Low complexity" evidence="1">
    <location>
        <begin position="94"/>
        <end position="129"/>
    </location>
</feature>
<proteinExistence type="predicted"/>
<keyword evidence="4" id="KW-1185">Reference proteome</keyword>
<dbReference type="RefSeq" id="WP_104193714.1">
    <property type="nucleotide sequence ID" value="NZ_SOGO01000018.1"/>
</dbReference>
<dbReference type="Pfam" id="PF09723">
    <property type="entry name" value="Zn_ribbon_8"/>
    <property type="match status" value="1"/>
</dbReference>
<evidence type="ECO:0000256" key="1">
    <source>
        <dbReference type="SAM" id="MobiDB-lite"/>
    </source>
</evidence>
<reference evidence="3 4" key="1">
    <citation type="submission" date="2019-03" db="EMBL/GenBank/DDBJ databases">
        <title>Genomics of glacier-inhabiting Cryobacterium strains.</title>
        <authorList>
            <person name="Liu Q."/>
            <person name="Xin Y.-H."/>
        </authorList>
    </citation>
    <scope>NUCLEOTIDE SEQUENCE [LARGE SCALE GENOMIC DNA]</scope>
    <source>
        <strain evidence="3 4">TMT2-16</strain>
    </source>
</reference>
<dbReference type="SMART" id="SM00834">
    <property type="entry name" value="CxxC_CXXC_SSSS"/>
    <property type="match status" value="1"/>
</dbReference>
<dbReference type="PANTHER" id="PTHR34404:SF2">
    <property type="entry name" value="CONSERVED SERINE RICH PROTEIN"/>
    <property type="match status" value="1"/>
</dbReference>
<dbReference type="EMBL" id="SOGO01000018">
    <property type="protein sequence ID" value="TFD04284.1"/>
    <property type="molecule type" value="Genomic_DNA"/>
</dbReference>
<feature type="domain" description="Putative regulatory protein FmdB zinc ribbon" evidence="2">
    <location>
        <begin position="1"/>
        <end position="41"/>
    </location>
</feature>
<organism evidence="3 4">
    <name type="scientific">Cryobacterium sandaracinum</name>
    <dbReference type="NCBI Taxonomy" id="1259247"/>
    <lineage>
        <taxon>Bacteria</taxon>
        <taxon>Bacillati</taxon>
        <taxon>Actinomycetota</taxon>
        <taxon>Actinomycetes</taxon>
        <taxon>Micrococcales</taxon>
        <taxon>Microbacteriaceae</taxon>
        <taxon>Cryobacterium</taxon>
    </lineage>
</organism>
<name>A0ABY2JES3_9MICO</name>
<dbReference type="Proteomes" id="UP000297851">
    <property type="component" value="Unassembled WGS sequence"/>
</dbReference>
<accession>A0ABY2JES3</accession>
<feature type="compositionally biased region" description="Basic and acidic residues" evidence="1">
    <location>
        <begin position="57"/>
        <end position="84"/>
    </location>
</feature>
<dbReference type="InterPro" id="IPR013429">
    <property type="entry name" value="Regulatory_FmdB_Zinc_ribbon"/>
</dbReference>
<protein>
    <submittedName>
        <fullName evidence="3">FmdB family transcriptional regulator</fullName>
    </submittedName>
</protein>
<feature type="region of interest" description="Disordered" evidence="1">
    <location>
        <begin position="47"/>
        <end position="129"/>
    </location>
</feature>
<dbReference type="NCBIfam" id="TIGR02605">
    <property type="entry name" value="CxxC_CxxC_SSSS"/>
    <property type="match status" value="1"/>
</dbReference>